<accession>A0A161P9J4</accession>
<dbReference type="RefSeq" id="WP_061949647.1">
    <property type="nucleotide sequence ID" value="NZ_LTAO01000034.1"/>
</dbReference>
<proteinExistence type="predicted"/>
<dbReference type="OrthoDB" id="378663at2"/>
<dbReference type="AlphaFoldDB" id="A0A161P9J4"/>
<keyword evidence="4" id="KW-1185">Reference proteome</keyword>
<gene>
    <name evidence="3" type="ORF">AZF04_10010</name>
</gene>
<dbReference type="InterPro" id="IPR003675">
    <property type="entry name" value="Rce1/LyrA-like_dom"/>
</dbReference>
<protein>
    <recommendedName>
        <fullName evidence="2">CAAX prenyl protease 2/Lysostaphin resistance protein A-like domain-containing protein</fullName>
    </recommendedName>
</protein>
<dbReference type="EMBL" id="LTAO01000034">
    <property type="protein sequence ID" value="KYG28224.1"/>
    <property type="molecule type" value="Genomic_DNA"/>
</dbReference>
<dbReference type="GO" id="GO:0004175">
    <property type="term" value="F:endopeptidase activity"/>
    <property type="evidence" value="ECO:0007669"/>
    <property type="project" value="UniProtKB-ARBA"/>
</dbReference>
<comment type="caution">
    <text evidence="3">The sequence shown here is derived from an EMBL/GenBank/DDBJ whole genome shotgun (WGS) entry which is preliminary data.</text>
</comment>
<keyword evidence="1" id="KW-0812">Transmembrane</keyword>
<evidence type="ECO:0000256" key="1">
    <source>
        <dbReference type="SAM" id="Phobius"/>
    </source>
</evidence>
<evidence type="ECO:0000259" key="2">
    <source>
        <dbReference type="Pfam" id="PF02517"/>
    </source>
</evidence>
<feature type="domain" description="CAAX prenyl protease 2/Lysostaphin resistance protein A-like" evidence="2">
    <location>
        <begin position="143"/>
        <end position="252"/>
    </location>
</feature>
<dbReference type="GO" id="GO:0080120">
    <property type="term" value="P:CAAX-box protein maturation"/>
    <property type="evidence" value="ECO:0007669"/>
    <property type="project" value="UniProtKB-ARBA"/>
</dbReference>
<dbReference type="Pfam" id="PF02517">
    <property type="entry name" value="Rce1-like"/>
    <property type="match status" value="1"/>
</dbReference>
<evidence type="ECO:0000313" key="3">
    <source>
        <dbReference type="EMBL" id="KYG28224.1"/>
    </source>
</evidence>
<dbReference type="STRING" id="519424.AZF04_10010"/>
<feature type="transmembrane region" description="Helical" evidence="1">
    <location>
        <begin position="100"/>
        <end position="119"/>
    </location>
</feature>
<feature type="transmembrane region" description="Helical" evidence="1">
    <location>
        <begin position="50"/>
        <end position="74"/>
    </location>
</feature>
<reference evidence="3" key="1">
    <citation type="submission" date="2016-02" db="EMBL/GenBank/DDBJ databases">
        <title>Genome sequence of Bacillus trypoxylicola KCTC 13244(T).</title>
        <authorList>
            <person name="Jeong H."/>
            <person name="Park S.-H."/>
            <person name="Choi S.-K."/>
        </authorList>
    </citation>
    <scope>NUCLEOTIDE SEQUENCE [LARGE SCALE GENOMIC DNA]</scope>
    <source>
        <strain evidence="3">KCTC 13244</strain>
    </source>
</reference>
<feature type="transmembrane region" description="Helical" evidence="1">
    <location>
        <begin position="158"/>
        <end position="175"/>
    </location>
</feature>
<feature type="transmembrane region" description="Helical" evidence="1">
    <location>
        <begin position="243"/>
        <end position="264"/>
    </location>
</feature>
<feature type="transmembrane region" description="Helical" evidence="1">
    <location>
        <begin position="12"/>
        <end position="30"/>
    </location>
</feature>
<organism evidence="3 4">
    <name type="scientific">Alkalihalobacillus trypoxylicola</name>
    <dbReference type="NCBI Taxonomy" id="519424"/>
    <lineage>
        <taxon>Bacteria</taxon>
        <taxon>Bacillati</taxon>
        <taxon>Bacillota</taxon>
        <taxon>Bacilli</taxon>
        <taxon>Bacillales</taxon>
        <taxon>Bacillaceae</taxon>
        <taxon>Alkalihalobacillus</taxon>
    </lineage>
</organism>
<feature type="transmembrane region" description="Helical" evidence="1">
    <location>
        <begin position="217"/>
        <end position="237"/>
    </location>
</feature>
<keyword evidence="1" id="KW-1133">Transmembrane helix</keyword>
<dbReference type="Proteomes" id="UP000075806">
    <property type="component" value="Unassembled WGS sequence"/>
</dbReference>
<feature type="transmembrane region" description="Helical" evidence="1">
    <location>
        <begin position="187"/>
        <end position="205"/>
    </location>
</feature>
<sequence>MQQSRKPWRSFLLFLFMGVLAVLTLLPMNIELIPQQLEEHGIPLEVPVELVAVLSLINPLFLIIVGLTIGHFLAEKTGFYSFIYEKDRYGKPPLLSRLRAILKVSVSLGVIGGVFIIVVDNLFKPFLPEVLYTSSAAATFGFFDLATRFLYGGIAEELMLRFGMMTLIVFIIWKISQRNQPLPTPVVVWSGIILSAFLFGLGHYGATIMITDMTPLLFARMILLNGIGGIIYGWLYWRKGLEAAMIAHMATHATFILVSLVASLI</sequence>
<name>A0A161P9J4_9BACI</name>
<keyword evidence="1" id="KW-0472">Membrane</keyword>
<evidence type="ECO:0000313" key="4">
    <source>
        <dbReference type="Proteomes" id="UP000075806"/>
    </source>
</evidence>